<dbReference type="InterPro" id="IPR006644">
    <property type="entry name" value="Cadg"/>
</dbReference>
<feature type="compositionally biased region" description="Low complexity" evidence="1">
    <location>
        <begin position="731"/>
        <end position="740"/>
    </location>
</feature>
<name>A0A6C1E910_SACPS</name>
<dbReference type="Proteomes" id="UP000501346">
    <property type="component" value="Chromosome SeIX"/>
</dbReference>
<dbReference type="InterPro" id="IPR013783">
    <property type="entry name" value="Ig-like_fold"/>
</dbReference>
<evidence type="ECO:0000256" key="1">
    <source>
        <dbReference type="SAM" id="MobiDB-lite"/>
    </source>
</evidence>
<dbReference type="EMBL" id="CP049006">
    <property type="protein sequence ID" value="QID85752.1"/>
    <property type="molecule type" value="Genomic_DNA"/>
</dbReference>
<feature type="domain" description="Dystroglycan-type cadherin-like" evidence="3">
    <location>
        <begin position="146"/>
        <end position="251"/>
    </location>
</feature>
<feature type="region of interest" description="Disordered" evidence="1">
    <location>
        <begin position="443"/>
        <end position="545"/>
    </location>
</feature>
<evidence type="ECO:0000313" key="4">
    <source>
        <dbReference type="EMBL" id="QID85752.1"/>
    </source>
</evidence>
<feature type="region of interest" description="Disordered" evidence="1">
    <location>
        <begin position="566"/>
        <end position="624"/>
    </location>
</feature>
<feature type="compositionally biased region" description="Polar residues" evidence="1">
    <location>
        <begin position="675"/>
        <end position="717"/>
    </location>
</feature>
<gene>
    <name evidence="4" type="primary">AXL2_2</name>
    <name evidence="4" type="ORF">GRS66_008337</name>
</gene>
<evidence type="ECO:0000256" key="2">
    <source>
        <dbReference type="SAM" id="SignalP"/>
    </source>
</evidence>
<evidence type="ECO:0000313" key="5">
    <source>
        <dbReference type="Proteomes" id="UP000501346"/>
    </source>
</evidence>
<dbReference type="Pfam" id="PF05345">
    <property type="entry name" value="He_PIG"/>
    <property type="match status" value="2"/>
</dbReference>
<keyword evidence="5" id="KW-1185">Reference proteome</keyword>
<feature type="domain" description="Dystroglycan-type cadherin-like" evidence="3">
    <location>
        <begin position="351"/>
        <end position="448"/>
    </location>
</feature>
<dbReference type="SUPFAM" id="SSF49313">
    <property type="entry name" value="Cadherin-like"/>
    <property type="match status" value="3"/>
</dbReference>
<sequence>MVQLQLSLLLVPIISLLHLVVATPYEAYPIGKQYPPVARLNESFTFQISNDTYKSSVDKTAQITYNCFDLPDWLSFDAGSRTFSGEPSSNLLSDANTTLYYNVVLEGTDPTDSTTLNNTYQFVVSNRPSISLSSDFNLLALLKNYGYTNGKNALKLAPNEVFNVTFDRSMFTNEDSIVSYYGRTELYNAPLPNWLFFDSDELKFTGTAPVINSEIAPETSYDFVIIATDIEGFSAVEVTFELVIGAHQLTTSIQNSLIINVTDTGNVSYNLPLSYVYLDDDPIASEKVGSIDLLNAPDWISLDNTTISGSVPDDMLGKNSNPANFSVSIYDTYGDVVYFNFEVVSTTDLFAISSLPNINATRGEWFSYFFLPSQFTDYSNTTVSLEFTNSSQNHDWLNFHSSNLTLMGQVPNNLEKLSLALMANQGSHSQELDFNIIGMNSKTTHSNHSSNATSTMSSHRSTSTSSYTTSTQTQTMLTSTATSSSAVVPTANKKSLTAKRQWPSKENSDNEKSPNVISGPDLDNAANKPNQGNATSLDNPFDDDASSYDDTSIARRLAALNTLKLDDHSTSESEISSIDEKRDSSSVMDMYDDAFQSQSKEELLEKSPAQPVASPFFDPQNRSSSVYMDSEPAVNKSWRYTGDLPAVPDGVRDSYGSQQTVDTEKLFDLDVPPKQKQNNTLRDVTLSSLDPWNDNINDSSIKNTRAPTPKNKTTNGNLPLPDSRSVTNGRTPTTMSTSSSDDFVPVKDGKTFCWVHSTEPDRQPSKKRLVDFSNKSNVNIGQVEDIQGRIPETL</sequence>
<organism evidence="4 5">
    <name type="scientific">Saccharomyces pastorianus</name>
    <name type="common">Lager yeast</name>
    <name type="synonym">Saccharomyces cerevisiae x Saccharomyces eubayanus</name>
    <dbReference type="NCBI Taxonomy" id="27292"/>
    <lineage>
        <taxon>Eukaryota</taxon>
        <taxon>Fungi</taxon>
        <taxon>Dikarya</taxon>
        <taxon>Ascomycota</taxon>
        <taxon>Saccharomycotina</taxon>
        <taxon>Saccharomycetes</taxon>
        <taxon>Saccharomycetales</taxon>
        <taxon>Saccharomycetaceae</taxon>
        <taxon>Saccharomyces</taxon>
    </lineage>
</organism>
<proteinExistence type="predicted"/>
<reference evidence="4 5" key="1">
    <citation type="journal article" date="2019" name="BMC Genomics">
        <title>Chromosome level assembly and comparative genome analysis confirm lager-brewing yeasts originated from a single hybridization.</title>
        <authorList>
            <person name="Salazar A.N."/>
            <person name="Gorter de Vries A.R."/>
            <person name="van den Broek M."/>
            <person name="Brouwers N."/>
            <person name="de la Torre Cortes P."/>
            <person name="Kuijpers N.G.A."/>
            <person name="Daran J.G."/>
            <person name="Abeel T."/>
        </authorList>
    </citation>
    <scope>NUCLEOTIDE SEQUENCE [LARGE SCALE GENOMIC DNA]</scope>
    <source>
        <strain evidence="4 5">CBS 1483</strain>
    </source>
</reference>
<dbReference type="Gene3D" id="2.60.40.10">
    <property type="entry name" value="Immunoglobulins"/>
    <property type="match status" value="3"/>
</dbReference>
<dbReference type="InterPro" id="IPR015919">
    <property type="entry name" value="Cadherin-like_sf"/>
</dbReference>
<feature type="compositionally biased region" description="Polar residues" evidence="1">
    <location>
        <begin position="527"/>
        <end position="538"/>
    </location>
</feature>
<accession>A0A6C1E910</accession>
<feature type="domain" description="Dystroglycan-type cadherin-like" evidence="3">
    <location>
        <begin position="253"/>
        <end position="350"/>
    </location>
</feature>
<evidence type="ECO:0000259" key="3">
    <source>
        <dbReference type="SMART" id="SM00736"/>
    </source>
</evidence>
<dbReference type="OrthoDB" id="41532at2759"/>
<dbReference type="GO" id="GO:0005509">
    <property type="term" value="F:calcium ion binding"/>
    <property type="evidence" value="ECO:0007669"/>
    <property type="project" value="InterPro"/>
</dbReference>
<keyword evidence="2" id="KW-0732">Signal</keyword>
<dbReference type="GO" id="GO:0016020">
    <property type="term" value="C:membrane"/>
    <property type="evidence" value="ECO:0007669"/>
    <property type="project" value="InterPro"/>
</dbReference>
<dbReference type="SMART" id="SM00736">
    <property type="entry name" value="CADG"/>
    <property type="match status" value="4"/>
</dbReference>
<feature type="compositionally biased region" description="Low complexity" evidence="1">
    <location>
        <begin position="443"/>
        <end position="485"/>
    </location>
</feature>
<dbReference type="AlphaFoldDB" id="A0A6C1E910"/>
<feature type="domain" description="Dystroglycan-type cadherin-like" evidence="3">
    <location>
        <begin position="25"/>
        <end position="131"/>
    </location>
</feature>
<feature type="region of interest" description="Disordered" evidence="1">
    <location>
        <begin position="668"/>
        <end position="743"/>
    </location>
</feature>
<feature type="signal peptide" evidence="2">
    <location>
        <begin position="1"/>
        <end position="22"/>
    </location>
</feature>
<feature type="chain" id="PRO_5025620200" evidence="2">
    <location>
        <begin position="23"/>
        <end position="794"/>
    </location>
</feature>
<protein>
    <submittedName>
        <fullName evidence="4">Polarity establishment/cellular polarization</fullName>
    </submittedName>
</protein>